<gene>
    <name evidence="1" type="ORF">ACFSKW_43115</name>
</gene>
<evidence type="ECO:0000313" key="2">
    <source>
        <dbReference type="Proteomes" id="UP001597368"/>
    </source>
</evidence>
<evidence type="ECO:0008006" key="3">
    <source>
        <dbReference type="Google" id="ProtNLM"/>
    </source>
</evidence>
<comment type="caution">
    <text evidence="1">The sequence shown here is derived from an EMBL/GenBank/DDBJ whole genome shotgun (WGS) entry which is preliminary data.</text>
</comment>
<organism evidence="1 2">
    <name type="scientific">Nonomuraea mangrovi</name>
    <dbReference type="NCBI Taxonomy" id="2316207"/>
    <lineage>
        <taxon>Bacteria</taxon>
        <taxon>Bacillati</taxon>
        <taxon>Actinomycetota</taxon>
        <taxon>Actinomycetes</taxon>
        <taxon>Streptosporangiales</taxon>
        <taxon>Streptosporangiaceae</taxon>
        <taxon>Nonomuraea</taxon>
    </lineage>
</organism>
<evidence type="ECO:0000313" key="1">
    <source>
        <dbReference type="EMBL" id="MFD1938290.1"/>
    </source>
</evidence>
<protein>
    <recommendedName>
        <fullName evidence="3">Integrase</fullName>
    </recommendedName>
</protein>
<dbReference type="EMBL" id="JBHUFV010000061">
    <property type="protein sequence ID" value="MFD1938290.1"/>
    <property type="molecule type" value="Genomic_DNA"/>
</dbReference>
<keyword evidence="2" id="KW-1185">Reference proteome</keyword>
<dbReference type="RefSeq" id="WP_379580200.1">
    <property type="nucleotide sequence ID" value="NZ_JBHUFV010000061.1"/>
</dbReference>
<dbReference type="Proteomes" id="UP001597368">
    <property type="component" value="Unassembled WGS sequence"/>
</dbReference>
<name>A0ABW4TBB5_9ACTN</name>
<accession>A0ABW4TBB5</accession>
<proteinExistence type="predicted"/>
<reference evidence="2" key="1">
    <citation type="journal article" date="2019" name="Int. J. Syst. Evol. Microbiol.">
        <title>The Global Catalogue of Microorganisms (GCM) 10K type strain sequencing project: providing services to taxonomists for standard genome sequencing and annotation.</title>
        <authorList>
            <consortium name="The Broad Institute Genomics Platform"/>
            <consortium name="The Broad Institute Genome Sequencing Center for Infectious Disease"/>
            <person name="Wu L."/>
            <person name="Ma J."/>
        </authorList>
    </citation>
    <scope>NUCLEOTIDE SEQUENCE [LARGE SCALE GENOMIC DNA]</scope>
    <source>
        <strain evidence="2">ICMP 6774ER</strain>
    </source>
</reference>
<sequence length="51" mass="5797">MTPGTLLAWHRRLVKKKWTYPAKQGRPSTAEEIRDLIVRYGPTLGSCQVAD</sequence>